<dbReference type="GO" id="GO:0005737">
    <property type="term" value="C:cytoplasm"/>
    <property type="evidence" value="ECO:0007669"/>
    <property type="project" value="TreeGrafter"/>
</dbReference>
<evidence type="ECO:0000313" key="4">
    <source>
        <dbReference type="EMBL" id="KPI86397.1"/>
    </source>
</evidence>
<dbReference type="PROSITE" id="PS00125">
    <property type="entry name" value="SER_THR_PHOSPHATASE"/>
    <property type="match status" value="1"/>
</dbReference>
<sequence>MSSDFTSFSREELINRVLDLQAENSALSRQLRSTASSKRGSGSSPSTSNLNVHNSNHSGVSGGGSSSHVDPVSIYASSPHATRLGSSIINSDFPLSPAAARLSGRPSMVLPPTPSYEISMSVMVIENGSALSVPLAAVLDKTYGRYDMRDADTPVVSSKFLRDVDSIRTQRFSVGDRDNGEKGGTGGGNTSGLAGSSGDVLPSMNLDEEFADSLSSPRHSADVAGDGSRASVLIRASCYGNGNGAAGGDDDDEPSPKDPRADSVENAAVASSLAQRAGVTNLQLRRDLLFARDISLDADAIITHQTLRLFNQQFGRDGNMMSPMSSYGNAIYHYVVKTFAVRNGCEHSPDDIEGFGRTLINLCREVKHILQDEPRHGSAVSPCYVFGDLHGNFRDLFYFMDNLISFQDLRYTPHRFVFLGDYVDRGEFSVEVVAYLFSMKVLAPQKVLLLRGNHEDTLVSGDVSGYGNTSFRAQCHSTFGTGLGEEVWSRASETFSYLPLSANIDGKIYCTHGGVPRYSGGVDDRLDVLKSPDFPIMESFFQVPENETPQHKMYRQIGMDSCWADPAENESKLDKYGFGANPRGTGVILFGSKAVDDFLDHFHFEYIFRAHQEKSDGLKLSKNARVFTIFSTSAYVGHQNGAGVVLVAEGKIRLIVKNADTFEDEDYTAEEDDAYRQ</sequence>
<dbReference type="InterPro" id="IPR050341">
    <property type="entry name" value="PP1_catalytic_subunit"/>
</dbReference>
<evidence type="ECO:0000259" key="3">
    <source>
        <dbReference type="PROSITE" id="PS00125"/>
    </source>
</evidence>
<proteinExistence type="inferred from homology"/>
<dbReference type="SUPFAM" id="SSF56300">
    <property type="entry name" value="Metallo-dependent phosphatases"/>
    <property type="match status" value="1"/>
</dbReference>
<feature type="compositionally biased region" description="Low complexity" evidence="2">
    <location>
        <begin position="32"/>
        <end position="59"/>
    </location>
</feature>
<dbReference type="PRINTS" id="PR00114">
    <property type="entry name" value="STPHPHTASE"/>
</dbReference>
<dbReference type="Pfam" id="PF00149">
    <property type="entry name" value="Metallophos"/>
    <property type="match status" value="1"/>
</dbReference>
<comment type="caution">
    <text evidence="4">The sequence shown here is derived from an EMBL/GenBank/DDBJ whole genome shotgun (WGS) entry which is preliminary data.</text>
</comment>
<feature type="compositionally biased region" description="Basic and acidic residues" evidence="2">
    <location>
        <begin position="171"/>
        <end position="181"/>
    </location>
</feature>
<dbReference type="GO" id="GO:0004722">
    <property type="term" value="F:protein serine/threonine phosphatase activity"/>
    <property type="evidence" value="ECO:0007669"/>
    <property type="project" value="UniProtKB-EC"/>
</dbReference>
<dbReference type="OMA" id="RNGCEHS"/>
<dbReference type="PANTHER" id="PTHR11668:SF489">
    <property type="entry name" value="SERINE_THREONINE-PROTEIN PHOSPHATASE"/>
    <property type="match status" value="1"/>
</dbReference>
<feature type="compositionally biased region" description="Basic and acidic residues" evidence="2">
    <location>
        <begin position="254"/>
        <end position="263"/>
    </location>
</feature>
<dbReference type="CDD" id="cd00144">
    <property type="entry name" value="MPP_PPP_family"/>
    <property type="match status" value="1"/>
</dbReference>
<evidence type="ECO:0000313" key="5">
    <source>
        <dbReference type="Proteomes" id="UP000038009"/>
    </source>
</evidence>
<dbReference type="Gene3D" id="3.60.21.10">
    <property type="match status" value="1"/>
</dbReference>
<dbReference type="PANTHER" id="PTHR11668">
    <property type="entry name" value="SERINE/THREONINE PROTEIN PHOSPHATASE"/>
    <property type="match status" value="1"/>
</dbReference>
<gene>
    <name evidence="4" type="ORF">ABL78_4548</name>
</gene>
<dbReference type="VEuPathDB" id="TriTrypDB:Lsey_0133_0130"/>
<evidence type="ECO:0000256" key="1">
    <source>
        <dbReference type="RuleBase" id="RU004273"/>
    </source>
</evidence>
<dbReference type="EMBL" id="LJSK01000133">
    <property type="protein sequence ID" value="KPI86397.1"/>
    <property type="molecule type" value="Genomic_DNA"/>
</dbReference>
<feature type="region of interest" description="Disordered" evidence="2">
    <location>
        <begin position="171"/>
        <end position="202"/>
    </location>
</feature>
<feature type="region of interest" description="Disordered" evidence="2">
    <location>
        <begin position="29"/>
        <end position="68"/>
    </location>
</feature>
<protein>
    <recommendedName>
        <fullName evidence="1">Serine/threonine-protein phosphatase</fullName>
        <ecNumber evidence="1">3.1.3.16</ecNumber>
    </recommendedName>
</protein>
<dbReference type="OrthoDB" id="256429at2759"/>
<evidence type="ECO:0000256" key="2">
    <source>
        <dbReference type="SAM" id="MobiDB-lite"/>
    </source>
</evidence>
<accession>A0A0N0P5U5</accession>
<organism evidence="4 5">
    <name type="scientific">Leptomonas seymouri</name>
    <dbReference type="NCBI Taxonomy" id="5684"/>
    <lineage>
        <taxon>Eukaryota</taxon>
        <taxon>Discoba</taxon>
        <taxon>Euglenozoa</taxon>
        <taxon>Kinetoplastea</taxon>
        <taxon>Metakinetoplastina</taxon>
        <taxon>Trypanosomatida</taxon>
        <taxon>Trypanosomatidae</taxon>
        <taxon>Leishmaniinae</taxon>
        <taxon>Leptomonas</taxon>
    </lineage>
</organism>
<dbReference type="FunFam" id="3.60.21.10:FF:000058">
    <property type="entry name" value="Serine/threonine-protein phosphatase"/>
    <property type="match status" value="1"/>
</dbReference>
<dbReference type="EC" id="3.1.3.16" evidence="1"/>
<dbReference type="InterPro" id="IPR004843">
    <property type="entry name" value="Calcineurin-like_PHP"/>
</dbReference>
<keyword evidence="5" id="KW-1185">Reference proteome</keyword>
<name>A0A0N0P5U5_LEPSE</name>
<dbReference type="InterPro" id="IPR006186">
    <property type="entry name" value="Ser/Thr-sp_prot-phosphatase"/>
</dbReference>
<dbReference type="GO" id="GO:0005634">
    <property type="term" value="C:nucleus"/>
    <property type="evidence" value="ECO:0007669"/>
    <property type="project" value="TreeGrafter"/>
</dbReference>
<dbReference type="AlphaFoldDB" id="A0A0N0P5U5"/>
<dbReference type="Proteomes" id="UP000038009">
    <property type="component" value="Unassembled WGS sequence"/>
</dbReference>
<comment type="similarity">
    <text evidence="1">Belongs to the PPP phosphatase family.</text>
</comment>
<feature type="domain" description="Serine/threonine specific protein phosphatases" evidence="3">
    <location>
        <begin position="450"/>
        <end position="455"/>
    </location>
</feature>
<keyword evidence="1" id="KW-0378">Hydrolase</keyword>
<feature type="region of interest" description="Disordered" evidence="2">
    <location>
        <begin position="243"/>
        <end position="263"/>
    </location>
</feature>
<dbReference type="InterPro" id="IPR029052">
    <property type="entry name" value="Metallo-depent_PP-like"/>
</dbReference>
<comment type="catalytic activity">
    <reaction evidence="1">
        <text>O-phospho-L-threonyl-[protein] + H2O = L-threonyl-[protein] + phosphate</text>
        <dbReference type="Rhea" id="RHEA:47004"/>
        <dbReference type="Rhea" id="RHEA-COMP:11060"/>
        <dbReference type="Rhea" id="RHEA-COMP:11605"/>
        <dbReference type="ChEBI" id="CHEBI:15377"/>
        <dbReference type="ChEBI" id="CHEBI:30013"/>
        <dbReference type="ChEBI" id="CHEBI:43474"/>
        <dbReference type="ChEBI" id="CHEBI:61977"/>
        <dbReference type="EC" id="3.1.3.16"/>
    </reaction>
</comment>
<dbReference type="SMART" id="SM00156">
    <property type="entry name" value="PP2Ac"/>
    <property type="match status" value="1"/>
</dbReference>
<reference evidence="4 5" key="1">
    <citation type="journal article" date="2015" name="PLoS Pathog.">
        <title>Leptomonas seymouri: Adaptations to the Dixenous Life Cycle Analyzed by Genome Sequencing, Transcriptome Profiling and Co-infection with Leishmania donovani.</title>
        <authorList>
            <person name="Kraeva N."/>
            <person name="Butenko A."/>
            <person name="Hlavacova J."/>
            <person name="Kostygov A."/>
            <person name="Myskova J."/>
            <person name="Grybchuk D."/>
            <person name="Lestinova T."/>
            <person name="Votypka J."/>
            <person name="Volf P."/>
            <person name="Opperdoes F."/>
            <person name="Flegontov P."/>
            <person name="Lukes J."/>
            <person name="Yurchenko V."/>
        </authorList>
    </citation>
    <scope>NUCLEOTIDE SEQUENCE [LARGE SCALE GENOMIC DNA]</scope>
    <source>
        <strain evidence="4 5">ATCC 30220</strain>
    </source>
</reference>